<evidence type="ECO:0000313" key="2">
    <source>
        <dbReference type="EMBL" id="GAA3707627.1"/>
    </source>
</evidence>
<evidence type="ECO:0000259" key="1">
    <source>
        <dbReference type="Pfam" id="PF00724"/>
    </source>
</evidence>
<dbReference type="EMBL" id="BAABEP010000001">
    <property type="protein sequence ID" value="GAA3707627.1"/>
    <property type="molecule type" value="Genomic_DNA"/>
</dbReference>
<name>A0ABP7DNE1_9ACTN</name>
<dbReference type="CDD" id="cd02933">
    <property type="entry name" value="OYE_like_FMN"/>
    <property type="match status" value="1"/>
</dbReference>
<dbReference type="PANTHER" id="PTHR22893:SF91">
    <property type="entry name" value="NADPH DEHYDROGENASE 2-RELATED"/>
    <property type="match status" value="1"/>
</dbReference>
<reference evidence="3" key="1">
    <citation type="journal article" date="2019" name="Int. J. Syst. Evol. Microbiol.">
        <title>The Global Catalogue of Microorganisms (GCM) 10K type strain sequencing project: providing services to taxonomists for standard genome sequencing and annotation.</title>
        <authorList>
            <consortium name="The Broad Institute Genomics Platform"/>
            <consortium name="The Broad Institute Genome Sequencing Center for Infectious Disease"/>
            <person name="Wu L."/>
            <person name="Ma J."/>
        </authorList>
    </citation>
    <scope>NUCLEOTIDE SEQUENCE [LARGE SCALE GENOMIC DNA]</scope>
    <source>
        <strain evidence="3">JCM 30846</strain>
    </source>
</reference>
<dbReference type="PANTHER" id="PTHR22893">
    <property type="entry name" value="NADH OXIDOREDUCTASE-RELATED"/>
    <property type="match status" value="1"/>
</dbReference>
<dbReference type="Proteomes" id="UP001499884">
    <property type="component" value="Unassembled WGS sequence"/>
</dbReference>
<proteinExistence type="predicted"/>
<protein>
    <submittedName>
        <fullName evidence="2">Alkene reductase</fullName>
    </submittedName>
</protein>
<keyword evidence="3" id="KW-1185">Reference proteome</keyword>
<dbReference type="RefSeq" id="WP_345639901.1">
    <property type="nucleotide sequence ID" value="NZ_BAABEP010000001.1"/>
</dbReference>
<dbReference type="InterPro" id="IPR001155">
    <property type="entry name" value="OxRdtase_FMN_N"/>
</dbReference>
<comment type="caution">
    <text evidence="2">The sequence shown here is derived from an EMBL/GenBank/DDBJ whole genome shotgun (WGS) entry which is preliminary data.</text>
</comment>
<dbReference type="InterPro" id="IPR045247">
    <property type="entry name" value="Oye-like"/>
</dbReference>
<dbReference type="InterPro" id="IPR013785">
    <property type="entry name" value="Aldolase_TIM"/>
</dbReference>
<dbReference type="Gene3D" id="3.20.20.70">
    <property type="entry name" value="Aldolase class I"/>
    <property type="match status" value="1"/>
</dbReference>
<sequence>MSTLFDPINVGKLTLANRVAMAPMTRNRSDDDGVPTALVAEYYAQRAGAGLLITEGTQPSATGQGYFATPGLHSDAQVEGWRAVADAVHARGGRIFAQLMHAGRVGHPDNKTTPELVAPSAVAAPGEIFTRKGMQPQPVPRALEEAEIPSVIEEFAHAARQAVAAGLDGVEVHAANGYLVHQFLGPTSNLRADGYGGTPGNRARFAIEVVRAAAEAIGPEKVGIRISPAHNIQGVIEDDEQATAATYGTLVDAIAPLGIAYLSYVADPRSALARDLTARFGGVTIANDGFAAVTSLESAQAIVSEGLADMVAVGRPLLANPDLVERWRSGATLNEANQATFYGGGAEGYTDYPALV</sequence>
<gene>
    <name evidence="2" type="ORF">GCM10023082_02100</name>
</gene>
<evidence type="ECO:0000313" key="3">
    <source>
        <dbReference type="Proteomes" id="UP001499884"/>
    </source>
</evidence>
<dbReference type="Pfam" id="PF00724">
    <property type="entry name" value="Oxidored_FMN"/>
    <property type="match status" value="1"/>
</dbReference>
<organism evidence="2 3">
    <name type="scientific">Streptomyces tremellae</name>
    <dbReference type="NCBI Taxonomy" id="1124239"/>
    <lineage>
        <taxon>Bacteria</taxon>
        <taxon>Bacillati</taxon>
        <taxon>Actinomycetota</taxon>
        <taxon>Actinomycetes</taxon>
        <taxon>Kitasatosporales</taxon>
        <taxon>Streptomycetaceae</taxon>
        <taxon>Streptomyces</taxon>
    </lineage>
</organism>
<accession>A0ABP7DNE1</accession>
<dbReference type="SUPFAM" id="SSF51395">
    <property type="entry name" value="FMN-linked oxidoreductases"/>
    <property type="match status" value="1"/>
</dbReference>
<feature type="domain" description="NADH:flavin oxidoreductase/NADH oxidase N-terminal" evidence="1">
    <location>
        <begin position="4"/>
        <end position="333"/>
    </location>
</feature>